<dbReference type="AlphaFoldDB" id="A0A432VTI6"/>
<protein>
    <recommendedName>
        <fullName evidence="5">Sel1 repeat family protein</fullName>
    </recommendedName>
</protein>
<dbReference type="InterPro" id="IPR050767">
    <property type="entry name" value="Sel1_AlgK"/>
</dbReference>
<reference evidence="3 4" key="1">
    <citation type="journal article" date="2011" name="Front. Microbiol.">
        <title>Genomic signatures of strain selection and enhancement in Bacillus atrophaeus var. globigii, a historical biowarfare simulant.</title>
        <authorList>
            <person name="Gibbons H.S."/>
            <person name="Broomall S.M."/>
            <person name="McNew L.A."/>
            <person name="Daligault H."/>
            <person name="Chapman C."/>
            <person name="Bruce D."/>
            <person name="Karavis M."/>
            <person name="Krepps M."/>
            <person name="McGregor P.A."/>
            <person name="Hong C."/>
            <person name="Park K.H."/>
            <person name="Akmal A."/>
            <person name="Feldman A."/>
            <person name="Lin J.S."/>
            <person name="Chang W.E."/>
            <person name="Higgs B.W."/>
            <person name="Demirev P."/>
            <person name="Lindquist J."/>
            <person name="Liem A."/>
            <person name="Fochler E."/>
            <person name="Read T.D."/>
            <person name="Tapia R."/>
            <person name="Johnson S."/>
            <person name="Bishop-Lilly K.A."/>
            <person name="Detter C."/>
            <person name="Han C."/>
            <person name="Sozhamannan S."/>
            <person name="Rosenzweig C.N."/>
            <person name="Skowronski E.W."/>
        </authorList>
    </citation>
    <scope>NUCLEOTIDE SEQUENCE [LARGE SCALE GENOMIC DNA]</scope>
    <source>
        <strain evidence="3 4">AK5</strain>
    </source>
</reference>
<feature type="compositionally biased region" description="Polar residues" evidence="1">
    <location>
        <begin position="282"/>
        <end position="299"/>
    </location>
</feature>
<feature type="signal peptide" evidence="2">
    <location>
        <begin position="1"/>
        <end position="25"/>
    </location>
</feature>
<evidence type="ECO:0000256" key="1">
    <source>
        <dbReference type="SAM" id="MobiDB-lite"/>
    </source>
</evidence>
<dbReference type="OrthoDB" id="6810016at2"/>
<evidence type="ECO:0008006" key="5">
    <source>
        <dbReference type="Google" id="ProtNLM"/>
    </source>
</evidence>
<organism evidence="3 4">
    <name type="scientific">Aliidiomarina haloalkalitolerans</name>
    <dbReference type="NCBI Taxonomy" id="859059"/>
    <lineage>
        <taxon>Bacteria</taxon>
        <taxon>Pseudomonadati</taxon>
        <taxon>Pseudomonadota</taxon>
        <taxon>Gammaproteobacteria</taxon>
        <taxon>Alteromonadales</taxon>
        <taxon>Idiomarinaceae</taxon>
        <taxon>Aliidiomarina</taxon>
    </lineage>
</organism>
<evidence type="ECO:0000313" key="4">
    <source>
        <dbReference type="Proteomes" id="UP000288212"/>
    </source>
</evidence>
<evidence type="ECO:0000256" key="2">
    <source>
        <dbReference type="SAM" id="SignalP"/>
    </source>
</evidence>
<dbReference type="Gene3D" id="1.25.40.10">
    <property type="entry name" value="Tetratricopeptide repeat domain"/>
    <property type="match status" value="1"/>
</dbReference>
<dbReference type="InterPro" id="IPR006597">
    <property type="entry name" value="Sel1-like"/>
</dbReference>
<dbReference type="PANTHER" id="PTHR11102">
    <property type="entry name" value="SEL-1-LIKE PROTEIN"/>
    <property type="match status" value="1"/>
</dbReference>
<feature type="chain" id="PRO_5019089994" description="Sel1 repeat family protein" evidence="2">
    <location>
        <begin position="26"/>
        <end position="306"/>
    </location>
</feature>
<dbReference type="EMBL" id="PIPI01000004">
    <property type="protein sequence ID" value="RUO19824.1"/>
    <property type="molecule type" value="Genomic_DNA"/>
</dbReference>
<dbReference type="PANTHER" id="PTHR11102:SF160">
    <property type="entry name" value="ERAD-ASSOCIATED E3 UBIQUITIN-PROTEIN LIGASE COMPONENT HRD3"/>
    <property type="match status" value="1"/>
</dbReference>
<dbReference type="SUPFAM" id="SSF81901">
    <property type="entry name" value="HCP-like"/>
    <property type="match status" value="1"/>
</dbReference>
<dbReference type="Proteomes" id="UP000288212">
    <property type="component" value="Unassembled WGS sequence"/>
</dbReference>
<dbReference type="Pfam" id="PF08238">
    <property type="entry name" value="Sel1"/>
    <property type="match status" value="4"/>
</dbReference>
<evidence type="ECO:0000313" key="3">
    <source>
        <dbReference type="EMBL" id="RUO19824.1"/>
    </source>
</evidence>
<keyword evidence="4" id="KW-1185">Reference proteome</keyword>
<comment type="caution">
    <text evidence="3">The sequence shown here is derived from an EMBL/GenBank/DDBJ whole genome shotgun (WGS) entry which is preliminary data.</text>
</comment>
<sequence>MRLSLLCVGLAFAFATSSYSPTITANEMANPIAGSCAEVSCEKEMRQLLRLARGGSGDAAAIVGMAYASGDGLEQNDKEAERYMRIGVRYNSPVAMYILSDWYLNGHIVEQDVEESVRLLDLAIRGEYAPALYKRALQLIRINEPETIAEGVELLEQAADKNLVSAMFALARLKHTGVGVEQDLYGAAELYRQLIMAGHTDSRHHARQISRELAQLDGETDNDEVIARLLEAEGMERISVVGSQMNVHGRLGNLANRLAATGRYDSRSIGSRIRGVSCEDTGTNCGSSRPEAGQSSLNEVLTGVVE</sequence>
<name>A0A432VTI6_9GAMM</name>
<keyword evidence="2" id="KW-0732">Signal</keyword>
<dbReference type="RefSeq" id="WP_126792634.1">
    <property type="nucleotide sequence ID" value="NZ_PIPI01000004.1"/>
</dbReference>
<gene>
    <name evidence="3" type="ORF">CWE06_07245</name>
</gene>
<dbReference type="SMART" id="SM00671">
    <property type="entry name" value="SEL1"/>
    <property type="match status" value="3"/>
</dbReference>
<dbReference type="InterPro" id="IPR011990">
    <property type="entry name" value="TPR-like_helical_dom_sf"/>
</dbReference>
<feature type="region of interest" description="Disordered" evidence="1">
    <location>
        <begin position="282"/>
        <end position="306"/>
    </location>
</feature>
<proteinExistence type="predicted"/>
<accession>A0A432VTI6</accession>